<organism evidence="2">
    <name type="scientific">Ananas comosus var. bracteatus</name>
    <name type="common">red pineapple</name>
    <dbReference type="NCBI Taxonomy" id="296719"/>
    <lineage>
        <taxon>Eukaryota</taxon>
        <taxon>Viridiplantae</taxon>
        <taxon>Streptophyta</taxon>
        <taxon>Embryophyta</taxon>
        <taxon>Tracheophyta</taxon>
        <taxon>Spermatophyta</taxon>
        <taxon>Magnoliopsida</taxon>
        <taxon>Liliopsida</taxon>
        <taxon>Poales</taxon>
        <taxon>Bromeliaceae</taxon>
        <taxon>Bromelioideae</taxon>
        <taxon>Ananas</taxon>
    </lineage>
</organism>
<sequence length="486" mass="55835">MDVDSQTVDQPTNSIRETIGELQEEETEQDDQRRVRGPTLLTEIWNLSEEERIVVDFNKRWQAVGTEGRVLASFLGIVARNANLTPLHIPDWRSFPMKEKKNILKLVKSKFSIPTRGEKWVLRSLGKKWKDYKCHLKSEYYLKYKNVDDLLENRPERVPRDQWTTLVSFWNSEKVKKRSEKNRENRGKQKMPHTAGSKSFARLTAEKTKDGAEPSRAHIFIETHKPRKDGRPIDNESLGKVNLIMEKIEKLPNSTEHNDRGHVAWEGDIYSQVIGEERHGQVPLPSAESCFARVECGMSPSLSGVLGRGLTLWHNPLPTGKIPDHGCTQLWATRWRDVCGLKAEVYCILHSIVIVARQAFPLGGRTHWEPWSWFSPHVVLGCYRFVRERRGGARKGRSSVDSALPRRPELAVPRLQSLGVKEMKRKGDSVRSTGETLSVRHWRRRDLDQIGGKSRAVTQLVYTSIQNLIYGILHVIFNNSIHNIKI</sequence>
<accession>A0A6V7Q6D2</accession>
<name>A0A6V7Q6D2_ANACO</name>
<evidence type="ECO:0000256" key="1">
    <source>
        <dbReference type="SAM" id="MobiDB-lite"/>
    </source>
</evidence>
<dbReference type="InterPro" id="IPR004252">
    <property type="entry name" value="Probable_transposase_24"/>
</dbReference>
<dbReference type="Pfam" id="PF03004">
    <property type="entry name" value="Transposase_24"/>
    <property type="match status" value="1"/>
</dbReference>
<dbReference type="EMBL" id="LR862133">
    <property type="protein sequence ID" value="CAD1838578.1"/>
    <property type="molecule type" value="Genomic_DNA"/>
</dbReference>
<dbReference type="PANTHER" id="PTHR33144:SF46">
    <property type="entry name" value="OS04G0610000 PROTEIN"/>
    <property type="match status" value="1"/>
</dbReference>
<protein>
    <recommendedName>
        <fullName evidence="3">Transposase Tnp1/En/Spm-like domain-containing protein</fullName>
    </recommendedName>
</protein>
<reference evidence="2" key="1">
    <citation type="submission" date="2020-07" db="EMBL/GenBank/DDBJ databases">
        <authorList>
            <person name="Lin J."/>
        </authorList>
    </citation>
    <scope>NUCLEOTIDE SEQUENCE</scope>
</reference>
<evidence type="ECO:0000313" key="2">
    <source>
        <dbReference type="EMBL" id="CAD1838578.1"/>
    </source>
</evidence>
<dbReference type="PANTHER" id="PTHR33144">
    <property type="entry name" value="OS10G0409366 PROTEIN-RELATED"/>
    <property type="match status" value="1"/>
</dbReference>
<evidence type="ECO:0008006" key="3">
    <source>
        <dbReference type="Google" id="ProtNLM"/>
    </source>
</evidence>
<gene>
    <name evidence="2" type="ORF">CB5_LOCUS21789</name>
</gene>
<proteinExistence type="predicted"/>
<feature type="region of interest" description="Disordered" evidence="1">
    <location>
        <begin position="177"/>
        <end position="199"/>
    </location>
</feature>
<dbReference type="AlphaFoldDB" id="A0A6V7Q6D2"/>